<evidence type="ECO:0000313" key="1">
    <source>
        <dbReference type="EMBL" id="GEU45960.1"/>
    </source>
</evidence>
<dbReference type="Pfam" id="PF14223">
    <property type="entry name" value="Retrotran_gag_2"/>
    <property type="match status" value="1"/>
</dbReference>
<accession>A0A6L2KB85</accession>
<dbReference type="EMBL" id="BKCJ010002058">
    <property type="protein sequence ID" value="GEU45960.1"/>
    <property type="molecule type" value="Genomic_DNA"/>
</dbReference>
<proteinExistence type="predicted"/>
<gene>
    <name evidence="1" type="ORF">Tci_017938</name>
</gene>
<comment type="caution">
    <text evidence="1">The sequence shown here is derived from an EMBL/GenBank/DDBJ whole genome shotgun (WGS) entry which is preliminary data.</text>
</comment>
<organism evidence="1">
    <name type="scientific">Tanacetum cinerariifolium</name>
    <name type="common">Dalmatian daisy</name>
    <name type="synonym">Chrysanthemum cinerariifolium</name>
    <dbReference type="NCBI Taxonomy" id="118510"/>
    <lineage>
        <taxon>Eukaryota</taxon>
        <taxon>Viridiplantae</taxon>
        <taxon>Streptophyta</taxon>
        <taxon>Embryophyta</taxon>
        <taxon>Tracheophyta</taxon>
        <taxon>Spermatophyta</taxon>
        <taxon>Magnoliopsida</taxon>
        <taxon>eudicotyledons</taxon>
        <taxon>Gunneridae</taxon>
        <taxon>Pentapetalae</taxon>
        <taxon>asterids</taxon>
        <taxon>campanulids</taxon>
        <taxon>Asterales</taxon>
        <taxon>Asteraceae</taxon>
        <taxon>Asteroideae</taxon>
        <taxon>Anthemideae</taxon>
        <taxon>Anthemidinae</taxon>
        <taxon>Tanacetum</taxon>
    </lineage>
</organism>
<dbReference type="AlphaFoldDB" id="A0A6L2KB85"/>
<sequence>MVVMRVTVVGAVVARRCWYDWSSDDDGIDDGFGGDKDDGGGSCGGVMRLEWSEMGWPDVGRKKRGAGRWRRGGGVSNFTGRIKGMHVFVRNFTYIVDLMIIKDISSIIDPKLSQVVLGKPFVEISNMTHDPPECVVRFTNGTDKVAFKMPHMIEQYNSLSDLDKEHTKSVYLRSKKDKRRGVEYVMNKILGFYKECLELGPKYVTGMDDEGEVTIYVNSGPLIWPSVEVEGVTRLKKYSELSAAETIQADCDVKATNIILQGLPPEVYALVSTHKVAKEIWERIQMLMQGMSLTKQERECKLYDAFDKFAYQKGETLCDFYLKFSLLLNDMNMYKIKLEQFQVNTKFLNILPSEWSKFVTDVKLVRDLHTTNIDQLHAYLGQHEYHANEVRLMNE</sequence>
<reference evidence="1" key="1">
    <citation type="journal article" date="2019" name="Sci. Rep.">
        <title>Draft genome of Tanacetum cinerariifolium, the natural source of mosquito coil.</title>
        <authorList>
            <person name="Yamashiro T."/>
            <person name="Shiraishi A."/>
            <person name="Satake H."/>
            <person name="Nakayama K."/>
        </authorList>
    </citation>
    <scope>NUCLEOTIDE SEQUENCE</scope>
</reference>
<name>A0A6L2KB85_TANCI</name>
<protein>
    <submittedName>
        <fullName evidence="1">Integrase, catalytic region, zinc finger, CCHC-type, peptidase aspartic, catalytic</fullName>
    </submittedName>
</protein>